<dbReference type="KEGG" id="egm:AYC65_09225"/>
<evidence type="ECO:0000256" key="5">
    <source>
        <dbReference type="SAM" id="Phobius"/>
    </source>
</evidence>
<feature type="transmembrane region" description="Helical" evidence="5">
    <location>
        <begin position="52"/>
        <end position="77"/>
    </location>
</feature>
<dbReference type="EMBL" id="CP067018">
    <property type="protein sequence ID" value="QQN58667.1"/>
    <property type="molecule type" value="Genomic_DNA"/>
</dbReference>
<keyword evidence="4 5" id="KW-0472">Membrane</keyword>
<dbReference type="GeneID" id="93133085"/>
<dbReference type="PANTHER" id="PTHR38480">
    <property type="entry name" value="SLR0254 PROTEIN"/>
    <property type="match status" value="1"/>
</dbReference>
<evidence type="ECO:0000259" key="6">
    <source>
        <dbReference type="Pfam" id="PF06271"/>
    </source>
</evidence>
<dbReference type="AlphaFoldDB" id="A0A7T7UYR0"/>
<protein>
    <submittedName>
        <fullName evidence="7">RDD family protein</fullName>
    </submittedName>
</protein>
<gene>
    <name evidence="7" type="ORF">I6H88_19945</name>
</gene>
<keyword evidence="2 5" id="KW-0812">Transmembrane</keyword>
<keyword evidence="8" id="KW-1185">Reference proteome</keyword>
<feature type="transmembrane region" description="Helical" evidence="5">
    <location>
        <begin position="98"/>
        <end position="117"/>
    </location>
</feature>
<evidence type="ECO:0000256" key="2">
    <source>
        <dbReference type="ARBA" id="ARBA00022692"/>
    </source>
</evidence>
<evidence type="ECO:0000256" key="1">
    <source>
        <dbReference type="ARBA" id="ARBA00004141"/>
    </source>
</evidence>
<feature type="domain" description="RDD" evidence="6">
    <location>
        <begin position="7"/>
        <end position="130"/>
    </location>
</feature>
<reference evidence="7 8" key="1">
    <citation type="submission" date="2020-12" db="EMBL/GenBank/DDBJ databases">
        <title>FDA dAtabase for Regulatory Grade micrObial Sequences (FDA-ARGOS): Supporting development and validation of Infectious Disease Dx tests.</title>
        <authorList>
            <person name="Kerrigan L."/>
            <person name="Long C."/>
            <person name="Tallon L."/>
            <person name="Sadzewicz L."/>
            <person name="Zhao X."/>
            <person name="Boylan J."/>
            <person name="Ott S."/>
            <person name="Bowen H."/>
            <person name="Vavikolanu K."/>
            <person name="Mehta A."/>
            <person name="Aluvathingal J."/>
            <person name="Nadendla S."/>
            <person name="Yan Y."/>
            <person name="Sichtig H."/>
        </authorList>
    </citation>
    <scope>NUCLEOTIDE SEQUENCE [LARGE SCALE GENOMIC DNA]</scope>
    <source>
        <strain evidence="7 8">FDAARGOS_1031</strain>
    </source>
</reference>
<dbReference type="Proteomes" id="UP000595426">
    <property type="component" value="Chromosome"/>
</dbReference>
<accession>A0A7T7UYR0</accession>
<organism evidence="7 8">
    <name type="scientific">Elizabethkingia bruuniana</name>
    <dbReference type="NCBI Taxonomy" id="1756149"/>
    <lineage>
        <taxon>Bacteria</taxon>
        <taxon>Pseudomonadati</taxon>
        <taxon>Bacteroidota</taxon>
        <taxon>Flavobacteriia</taxon>
        <taxon>Flavobacteriales</taxon>
        <taxon>Weeksellaceae</taxon>
        <taxon>Elizabethkingia</taxon>
    </lineage>
</organism>
<dbReference type="Pfam" id="PF06271">
    <property type="entry name" value="RDD"/>
    <property type="match status" value="1"/>
</dbReference>
<evidence type="ECO:0000256" key="4">
    <source>
        <dbReference type="ARBA" id="ARBA00023136"/>
    </source>
</evidence>
<name>A0A7T7UYR0_9FLAO</name>
<dbReference type="RefSeq" id="WP_034870455.1">
    <property type="nucleotide sequence ID" value="NZ_CBCSDR010000001.1"/>
</dbReference>
<dbReference type="InterPro" id="IPR010432">
    <property type="entry name" value="RDD"/>
</dbReference>
<dbReference type="OrthoDB" id="200257at2"/>
<evidence type="ECO:0000256" key="3">
    <source>
        <dbReference type="ARBA" id="ARBA00022989"/>
    </source>
</evidence>
<comment type="subcellular location">
    <subcellularLocation>
        <location evidence="1">Membrane</location>
        <topology evidence="1">Multi-pass membrane protein</topology>
    </subcellularLocation>
</comment>
<sequence>MKEKKYIMERAIAGFIDYSIIIAITIFYIYTFGKPDHVGTYTVTGLLALTPFLLWLIYFILIEAILGATLGHIIIGLKPVHYNTEKPVTLKQAAIRHLLDPVDYFFLFGLVGIFSIYSSPKSQRVGDLLARTKVLKS</sequence>
<feature type="transmembrane region" description="Helical" evidence="5">
    <location>
        <begin position="12"/>
        <end position="32"/>
    </location>
</feature>
<proteinExistence type="predicted"/>
<dbReference type="PANTHER" id="PTHR38480:SF1">
    <property type="entry name" value="SLR0254 PROTEIN"/>
    <property type="match status" value="1"/>
</dbReference>
<evidence type="ECO:0000313" key="7">
    <source>
        <dbReference type="EMBL" id="QQN58667.1"/>
    </source>
</evidence>
<dbReference type="GO" id="GO:0016020">
    <property type="term" value="C:membrane"/>
    <property type="evidence" value="ECO:0007669"/>
    <property type="project" value="UniProtKB-SubCell"/>
</dbReference>
<keyword evidence="3 5" id="KW-1133">Transmembrane helix</keyword>
<evidence type="ECO:0000313" key="8">
    <source>
        <dbReference type="Proteomes" id="UP000595426"/>
    </source>
</evidence>